<accession>A0A7S7REI6</accession>
<dbReference type="Gene3D" id="1.25.10.10">
    <property type="entry name" value="Leucine-rich Repeat Variant"/>
    <property type="match status" value="1"/>
</dbReference>
<organism evidence="1 2">
    <name type="scientific">Cryptosporidium parvum</name>
    <dbReference type="NCBI Taxonomy" id="5807"/>
    <lineage>
        <taxon>Eukaryota</taxon>
        <taxon>Sar</taxon>
        <taxon>Alveolata</taxon>
        <taxon>Apicomplexa</taxon>
        <taxon>Conoidasida</taxon>
        <taxon>Coccidia</taxon>
        <taxon>Eucoccidiorida</taxon>
        <taxon>Eimeriorina</taxon>
        <taxon>Cryptosporidiidae</taxon>
        <taxon>Cryptosporidium</taxon>
    </lineage>
</organism>
<evidence type="ECO:0000313" key="1">
    <source>
        <dbReference type="EMBL" id="QOY40287.1"/>
    </source>
</evidence>
<sequence>MEKILKEFQKGILDKSEAISELGKVLNGDDSREILINTLAFALKDFNLREQNIYSTFSLLLEFGFNIEKESCHPFSGFSKTILEDLLLQGILAKDLGVRVNALEGINLMIKLLGTEDMTKFGLEVSYICQVLYQIVLKDKSMMVKSIAISTLGLISNGKDYLMKMIMNSQSQTERLKSLSCLQLRFLNDVEVNNLLSRMLDENNKVRKAFYKILLRNLEDFAKMIPGTISWSHIVIICHFGLNDREPSVRNSCLHFILEFIGRIFGAGTFNSSAFISFLDKMIDSISTDNSLDITAANLEAITELLIPKILRQNQQSIQDFFLSLFKEENEEKSNNTDLPILISELKPSNILSIRVMVECYRKELDLENDEKFSIENLILSISKSSNNSFLIRQILLIMNCIDKTDPEVRRTIKTLALNCLKFTPFDDSVELLESELIPLESIIRSSEGGEWVAYFLHRSVIWASLKLLDDCLDNNEFLEAIQTIIEEILNPVEENGQGSKAELNMYKMKDLIDCLDSQMEIKESDESFSAYQLLKEIVESRWMRILFILEAAMSILTHAEIKDSTYWTEDILKQSTKFFVRHSQDQGIPQILLARSTALITIIQERSSPYEYLSDGENDNLLFFIQGLENALHELSQDVSNESNSTNQSVILYVSVLCEVYVSSIVDIIMIRQMKKKGTLELNSEILKGLHSIWELACGSAISTHRLSSISLRGVARILLCLRESTKETQFSIEILISLLYLTYMTGTLDEFDVLVEPQNFISLSPRKVLTQDQISISEIFSVDLLINIKDLVKSSGDKQMLIYLFSTYITLSSQHLKNFTISLYGLLERICERVGITAWSSGYSKNANKLLIFGILLLRQGTEYLGESKDDSELVSYSNIYGLLSLYLLYLRFPKHIKKLDLKRILSHIYCYLKVDLKDQDIQSLEWNIFRMILKDSEFSDGFYDLDQNQSFKNLNEPKLDTNFILKINDENIRRMCLEFEESVRSKEESKVIELNKIGNRGRRKENTRNENINFCN</sequence>
<dbReference type="SUPFAM" id="SSF48371">
    <property type="entry name" value="ARM repeat"/>
    <property type="match status" value="1"/>
</dbReference>
<dbReference type="VEuPathDB" id="CryptoDB:CPATCC_0005470"/>
<dbReference type="AlphaFoldDB" id="A0A7S7REI6"/>
<reference evidence="1 2" key="1">
    <citation type="submission" date="2019-09" db="EMBL/GenBank/DDBJ databases">
        <title>Consistent, comparative and evidence-based genome assembly and annotation for Cryptosporidium parvum, C. hominis and C. tyzzeri.</title>
        <authorList>
            <person name="Baptista R.P."/>
            <person name="Li Y."/>
            <person name="Sateriale A."/>
            <person name="Ansell B."/>
            <person name="Jex A."/>
            <person name="Sanders M."/>
            <person name="Brooks K."/>
            <person name="Tracey A."/>
            <person name="Berriman M."/>
            <person name="Striepen B."/>
            <person name="Cotton J.A."/>
            <person name="Kissinger J.C."/>
        </authorList>
    </citation>
    <scope>NUCLEOTIDE SEQUENCE [LARGE SCALE GENOMIC DNA]</scope>
    <source>
        <strain evidence="1 2">IOWA-ATCC</strain>
    </source>
</reference>
<evidence type="ECO:0000313" key="2">
    <source>
        <dbReference type="Proteomes" id="UP000593906"/>
    </source>
</evidence>
<protein>
    <submittedName>
        <fullName evidence="1">Uncharacterized protein</fullName>
    </submittedName>
</protein>
<dbReference type="InterPro" id="IPR011989">
    <property type="entry name" value="ARM-like"/>
</dbReference>
<dbReference type="Proteomes" id="UP000593906">
    <property type="component" value="Chromosome 8"/>
</dbReference>
<proteinExistence type="predicted"/>
<dbReference type="EMBL" id="CP044415">
    <property type="protein sequence ID" value="QOY40287.1"/>
    <property type="molecule type" value="Genomic_DNA"/>
</dbReference>
<name>A0A7S7REI6_CRYPV</name>
<gene>
    <name evidence="1" type="ORF">CPATCC_004398</name>
</gene>
<dbReference type="InterPro" id="IPR016024">
    <property type="entry name" value="ARM-type_fold"/>
</dbReference>